<dbReference type="GO" id="GO:0004525">
    <property type="term" value="F:ribonuclease III activity"/>
    <property type="evidence" value="ECO:0007669"/>
    <property type="project" value="InterPro"/>
</dbReference>
<feature type="domain" description="RNase III" evidence="1">
    <location>
        <begin position="21"/>
        <end position="131"/>
    </location>
</feature>
<dbReference type="PROSITE" id="PS50142">
    <property type="entry name" value="RNASE_3_2"/>
    <property type="match status" value="1"/>
</dbReference>
<dbReference type="EMBL" id="MU128935">
    <property type="protein sequence ID" value="KAF9516958.1"/>
    <property type="molecule type" value="Genomic_DNA"/>
</dbReference>
<keyword evidence="3" id="KW-1185">Reference proteome</keyword>
<dbReference type="InterPro" id="IPR036389">
    <property type="entry name" value="RNase_III_sf"/>
</dbReference>
<dbReference type="Gene3D" id="1.10.1520.10">
    <property type="entry name" value="Ribonuclease III domain"/>
    <property type="match status" value="1"/>
</dbReference>
<accession>A0A9P6B3E8</accession>
<dbReference type="Proteomes" id="UP000886523">
    <property type="component" value="Unassembled WGS sequence"/>
</dbReference>
<dbReference type="SUPFAM" id="SSF69065">
    <property type="entry name" value="RNase III domain-like"/>
    <property type="match status" value="1"/>
</dbReference>
<name>A0A9P6B3E8_9AGAM</name>
<dbReference type="InterPro" id="IPR000999">
    <property type="entry name" value="RNase_III_dom"/>
</dbReference>
<reference evidence="2" key="1">
    <citation type="journal article" date="2020" name="Nat. Commun.">
        <title>Large-scale genome sequencing of mycorrhizal fungi provides insights into the early evolution of symbiotic traits.</title>
        <authorList>
            <person name="Miyauchi S."/>
            <person name="Kiss E."/>
            <person name="Kuo A."/>
            <person name="Drula E."/>
            <person name="Kohler A."/>
            <person name="Sanchez-Garcia M."/>
            <person name="Morin E."/>
            <person name="Andreopoulos B."/>
            <person name="Barry K.W."/>
            <person name="Bonito G."/>
            <person name="Buee M."/>
            <person name="Carver A."/>
            <person name="Chen C."/>
            <person name="Cichocki N."/>
            <person name="Clum A."/>
            <person name="Culley D."/>
            <person name="Crous P.W."/>
            <person name="Fauchery L."/>
            <person name="Girlanda M."/>
            <person name="Hayes R.D."/>
            <person name="Keri Z."/>
            <person name="LaButti K."/>
            <person name="Lipzen A."/>
            <person name="Lombard V."/>
            <person name="Magnuson J."/>
            <person name="Maillard F."/>
            <person name="Murat C."/>
            <person name="Nolan M."/>
            <person name="Ohm R.A."/>
            <person name="Pangilinan J."/>
            <person name="Pereira M.F."/>
            <person name="Perotto S."/>
            <person name="Peter M."/>
            <person name="Pfister S."/>
            <person name="Riley R."/>
            <person name="Sitrit Y."/>
            <person name="Stielow J.B."/>
            <person name="Szollosi G."/>
            <person name="Zifcakova L."/>
            <person name="Stursova M."/>
            <person name="Spatafora J.W."/>
            <person name="Tedersoo L."/>
            <person name="Vaario L.M."/>
            <person name="Yamada A."/>
            <person name="Yan M."/>
            <person name="Wang P."/>
            <person name="Xu J."/>
            <person name="Bruns T."/>
            <person name="Baldrian P."/>
            <person name="Vilgalys R."/>
            <person name="Dunand C."/>
            <person name="Henrissat B."/>
            <person name="Grigoriev I.V."/>
            <person name="Hibbett D."/>
            <person name="Nagy L.G."/>
            <person name="Martin F.M."/>
        </authorList>
    </citation>
    <scope>NUCLEOTIDE SEQUENCE</scope>
    <source>
        <strain evidence="2">UP504</strain>
    </source>
</reference>
<dbReference type="AlphaFoldDB" id="A0A9P6B3E8"/>
<evidence type="ECO:0000313" key="3">
    <source>
        <dbReference type="Proteomes" id="UP000886523"/>
    </source>
</evidence>
<gene>
    <name evidence="2" type="ORF">BS47DRAFT_1340265</name>
</gene>
<proteinExistence type="predicted"/>
<organism evidence="2 3">
    <name type="scientific">Hydnum rufescens UP504</name>
    <dbReference type="NCBI Taxonomy" id="1448309"/>
    <lineage>
        <taxon>Eukaryota</taxon>
        <taxon>Fungi</taxon>
        <taxon>Dikarya</taxon>
        <taxon>Basidiomycota</taxon>
        <taxon>Agaricomycotina</taxon>
        <taxon>Agaricomycetes</taxon>
        <taxon>Cantharellales</taxon>
        <taxon>Hydnaceae</taxon>
        <taxon>Hydnum</taxon>
    </lineage>
</organism>
<dbReference type="GO" id="GO:0006396">
    <property type="term" value="P:RNA processing"/>
    <property type="evidence" value="ECO:0007669"/>
    <property type="project" value="InterPro"/>
</dbReference>
<dbReference type="OrthoDB" id="2392202at2759"/>
<dbReference type="CDD" id="cd00593">
    <property type="entry name" value="RIBOc"/>
    <property type="match status" value="1"/>
</dbReference>
<comment type="caution">
    <text evidence="2">The sequence shown here is derived from an EMBL/GenBank/DDBJ whole genome shotgun (WGS) entry which is preliminary data.</text>
</comment>
<protein>
    <recommendedName>
        <fullName evidence="1">RNase III domain-containing protein</fullName>
    </recommendedName>
</protein>
<evidence type="ECO:0000259" key="1">
    <source>
        <dbReference type="PROSITE" id="PS50142"/>
    </source>
</evidence>
<evidence type="ECO:0000313" key="2">
    <source>
        <dbReference type="EMBL" id="KAF9516958.1"/>
    </source>
</evidence>
<dbReference type="SMART" id="SM00535">
    <property type="entry name" value="RIBOc"/>
    <property type="match status" value="1"/>
</dbReference>
<sequence>MTSAVYTAYEHSNYPLPELPRIKTMRLWDELFTHESLPNSNAVLALLGEGILSACVAEWLIDADPGLTHEELQLRSKERINPPLLSAFGDVYALPPLLQYAKLYPAAKQLSFKDVGTVFLAYIGAVHKDHGYEVTKDWIFALMDWDNLTMLQSLQRD</sequence>